<dbReference type="SUPFAM" id="SSF55174">
    <property type="entry name" value="Alpha-L RNA-binding motif"/>
    <property type="match status" value="1"/>
</dbReference>
<evidence type="ECO:0000256" key="1">
    <source>
        <dbReference type="ARBA" id="ARBA00008348"/>
    </source>
</evidence>
<dbReference type="InterPro" id="IPR042092">
    <property type="entry name" value="PsdUridine_s_RsuA/RluB/E/F_cat"/>
</dbReference>
<dbReference type="PANTHER" id="PTHR47683:SF2">
    <property type="entry name" value="RNA-BINDING S4 DOMAIN-CONTAINING PROTEIN"/>
    <property type="match status" value="1"/>
</dbReference>
<dbReference type="InterPro" id="IPR000748">
    <property type="entry name" value="PsdUridine_synth_RsuA/RluB/E/F"/>
</dbReference>
<evidence type="ECO:0000313" key="4">
    <source>
        <dbReference type="EMBL" id="CAB4879879.1"/>
    </source>
</evidence>
<dbReference type="GO" id="GO:0001522">
    <property type="term" value="P:pseudouridine synthesis"/>
    <property type="evidence" value="ECO:0007669"/>
    <property type="project" value="InterPro"/>
</dbReference>
<dbReference type="GO" id="GO:0006364">
    <property type="term" value="P:rRNA processing"/>
    <property type="evidence" value="ECO:0007669"/>
    <property type="project" value="UniProtKB-ARBA"/>
</dbReference>
<dbReference type="InterPro" id="IPR020094">
    <property type="entry name" value="TruA/RsuA/RluB/E/F_N"/>
</dbReference>
<reference evidence="4" key="1">
    <citation type="submission" date="2020-05" db="EMBL/GenBank/DDBJ databases">
        <authorList>
            <person name="Chiriac C."/>
            <person name="Salcher M."/>
            <person name="Ghai R."/>
            <person name="Kavagutti S V."/>
        </authorList>
    </citation>
    <scope>NUCLEOTIDE SEQUENCE</scope>
</reference>
<evidence type="ECO:0000256" key="2">
    <source>
        <dbReference type="ARBA" id="ARBA00023235"/>
    </source>
</evidence>
<dbReference type="GO" id="GO:0009982">
    <property type="term" value="F:pseudouridine synthase activity"/>
    <property type="evidence" value="ECO:0007669"/>
    <property type="project" value="InterPro"/>
</dbReference>
<dbReference type="Gene3D" id="3.30.70.1560">
    <property type="entry name" value="Alpha-L RNA-binding motif"/>
    <property type="match status" value="1"/>
</dbReference>
<dbReference type="InterPro" id="IPR018496">
    <property type="entry name" value="PsdUridine_synth_RsuA/RluB_CS"/>
</dbReference>
<dbReference type="Gene3D" id="3.30.70.580">
    <property type="entry name" value="Pseudouridine synthase I, catalytic domain, N-terminal subdomain"/>
    <property type="match status" value="1"/>
</dbReference>
<sequence>MSAETGIRLQKVMAAAGIGSRRKCEELIAEGRVEVDGKRVDRMGVRVDPSVAIVRVDGERINVAPDNVYLALNKPAGVVTTMSDEHGRACIGDFFSDRRERLFHVGRLDTDTEGLLLLTNDGELSNRLTHPSWGIEKVYLCQVQGQVGREIGKTLMEGIELEDGMVMIDHFAVVQQADGRSLIEITLHEGRNRIVRRIMEAVGYPITRLVRTRVGEVRLGDMRPGAVRPLTRTEVAALYESVGL</sequence>
<dbReference type="InterPro" id="IPR036986">
    <property type="entry name" value="S4_RNA-bd_sf"/>
</dbReference>
<dbReference type="Pfam" id="PF01479">
    <property type="entry name" value="S4"/>
    <property type="match status" value="1"/>
</dbReference>
<dbReference type="PROSITE" id="PS01149">
    <property type="entry name" value="PSI_RSU"/>
    <property type="match status" value="1"/>
</dbReference>
<dbReference type="GO" id="GO:0003723">
    <property type="term" value="F:RNA binding"/>
    <property type="evidence" value="ECO:0007669"/>
    <property type="project" value="InterPro"/>
</dbReference>
<gene>
    <name evidence="4" type="ORF">UFOPK3401_01348</name>
</gene>
<dbReference type="Pfam" id="PF00849">
    <property type="entry name" value="PseudoU_synth_2"/>
    <property type="match status" value="1"/>
</dbReference>
<proteinExistence type="inferred from homology"/>
<dbReference type="InterPro" id="IPR002942">
    <property type="entry name" value="S4_RNA-bd"/>
</dbReference>
<dbReference type="InterPro" id="IPR006145">
    <property type="entry name" value="PsdUridine_synth_RsuA/RluA"/>
</dbReference>
<name>A0A6J7EHS4_9ZZZZ</name>
<dbReference type="InterPro" id="IPR050343">
    <property type="entry name" value="RsuA_PseudoU_synthase"/>
</dbReference>
<dbReference type="FunFam" id="3.10.290.10:FF:000003">
    <property type="entry name" value="Pseudouridine synthase"/>
    <property type="match status" value="1"/>
</dbReference>
<feature type="domain" description="RNA-binding S4" evidence="3">
    <location>
        <begin position="7"/>
        <end position="69"/>
    </location>
</feature>
<dbReference type="NCBIfam" id="TIGR00093">
    <property type="entry name" value="pseudouridine synthase"/>
    <property type="match status" value="1"/>
</dbReference>
<accession>A0A6J7EHS4</accession>
<dbReference type="CDD" id="cd00165">
    <property type="entry name" value="S4"/>
    <property type="match status" value="1"/>
</dbReference>
<dbReference type="PROSITE" id="PS50889">
    <property type="entry name" value="S4"/>
    <property type="match status" value="1"/>
</dbReference>
<keyword evidence="2" id="KW-0413">Isomerase</keyword>
<comment type="similarity">
    <text evidence="1">Belongs to the pseudouridine synthase RsuA family.</text>
</comment>
<dbReference type="Gene3D" id="3.10.290.10">
    <property type="entry name" value="RNA-binding S4 domain"/>
    <property type="match status" value="1"/>
</dbReference>
<dbReference type="SUPFAM" id="SSF55120">
    <property type="entry name" value="Pseudouridine synthase"/>
    <property type="match status" value="1"/>
</dbReference>
<dbReference type="EMBL" id="CAFBLM010000081">
    <property type="protein sequence ID" value="CAB4879879.1"/>
    <property type="molecule type" value="Genomic_DNA"/>
</dbReference>
<dbReference type="PANTHER" id="PTHR47683">
    <property type="entry name" value="PSEUDOURIDINE SYNTHASE FAMILY PROTEIN-RELATED"/>
    <property type="match status" value="1"/>
</dbReference>
<dbReference type="InterPro" id="IPR020103">
    <property type="entry name" value="PsdUridine_synth_cat_dom_sf"/>
</dbReference>
<organism evidence="4">
    <name type="scientific">freshwater metagenome</name>
    <dbReference type="NCBI Taxonomy" id="449393"/>
    <lineage>
        <taxon>unclassified sequences</taxon>
        <taxon>metagenomes</taxon>
        <taxon>ecological metagenomes</taxon>
    </lineage>
</organism>
<dbReference type="SMART" id="SM00363">
    <property type="entry name" value="S4"/>
    <property type="match status" value="1"/>
</dbReference>
<dbReference type="AlphaFoldDB" id="A0A6J7EHS4"/>
<protein>
    <submittedName>
        <fullName evidence="4">Unannotated protein</fullName>
    </submittedName>
</protein>
<dbReference type="CDD" id="cd02870">
    <property type="entry name" value="PseudoU_synth_RsuA_like"/>
    <property type="match status" value="1"/>
</dbReference>
<evidence type="ECO:0000259" key="3">
    <source>
        <dbReference type="SMART" id="SM00363"/>
    </source>
</evidence>